<evidence type="ECO:0000256" key="5">
    <source>
        <dbReference type="SAM" id="SignalP"/>
    </source>
</evidence>
<dbReference type="SMART" id="SM00267">
    <property type="entry name" value="GGDEF"/>
    <property type="match status" value="1"/>
</dbReference>
<evidence type="ECO:0000259" key="6">
    <source>
        <dbReference type="PROSITE" id="PS50887"/>
    </source>
</evidence>
<feature type="signal peptide" evidence="5">
    <location>
        <begin position="1"/>
        <end position="22"/>
    </location>
</feature>
<proteinExistence type="predicted"/>
<dbReference type="InterPro" id="IPR000160">
    <property type="entry name" value="GGDEF_dom"/>
</dbReference>
<dbReference type="Pfam" id="PF00990">
    <property type="entry name" value="GGDEF"/>
    <property type="match status" value="1"/>
</dbReference>
<dbReference type="EC" id="2.7.7.65" evidence="2"/>
<dbReference type="RefSeq" id="WP_143879368.1">
    <property type="nucleotide sequence ID" value="NZ_BAABLZ010000001.1"/>
</dbReference>
<dbReference type="EMBL" id="CP041742">
    <property type="protein sequence ID" value="QDQ73856.1"/>
    <property type="molecule type" value="Genomic_DNA"/>
</dbReference>
<keyword evidence="4" id="KW-0812">Transmembrane</keyword>
<dbReference type="Pfam" id="PF07695">
    <property type="entry name" value="7TMR-DISM_7TM"/>
    <property type="match status" value="1"/>
</dbReference>
<evidence type="ECO:0000313" key="8">
    <source>
        <dbReference type="Proteomes" id="UP000315891"/>
    </source>
</evidence>
<accession>A0A516V5Q8</accession>
<dbReference type="CDD" id="cd01949">
    <property type="entry name" value="GGDEF"/>
    <property type="match status" value="1"/>
</dbReference>
<comment type="cofactor">
    <cofactor evidence="1">
        <name>Mg(2+)</name>
        <dbReference type="ChEBI" id="CHEBI:18420"/>
    </cofactor>
</comment>
<keyword evidence="4" id="KW-0472">Membrane</keyword>
<dbReference type="PANTHER" id="PTHR45138">
    <property type="entry name" value="REGULATORY COMPONENTS OF SENSORY TRANSDUCTION SYSTEM"/>
    <property type="match status" value="1"/>
</dbReference>
<dbReference type="PROSITE" id="PS50887">
    <property type="entry name" value="GGDEF"/>
    <property type="match status" value="1"/>
</dbReference>
<dbReference type="AlphaFoldDB" id="A0A516V5Q8"/>
<feature type="transmembrane region" description="Helical" evidence="4">
    <location>
        <begin position="349"/>
        <end position="367"/>
    </location>
</feature>
<feature type="transmembrane region" description="Helical" evidence="4">
    <location>
        <begin position="226"/>
        <end position="247"/>
    </location>
</feature>
<gene>
    <name evidence="7" type="ORF">FNZ56_08185</name>
</gene>
<dbReference type="GO" id="GO:1902201">
    <property type="term" value="P:negative regulation of bacterial-type flagellum-dependent cell motility"/>
    <property type="evidence" value="ECO:0007669"/>
    <property type="project" value="TreeGrafter"/>
</dbReference>
<feature type="transmembrane region" description="Helical" evidence="4">
    <location>
        <begin position="163"/>
        <end position="184"/>
    </location>
</feature>
<organism evidence="7 8">
    <name type="scientific">Pseudoluteimonas lycopersici</name>
    <dbReference type="NCBI Taxonomy" id="1324796"/>
    <lineage>
        <taxon>Bacteria</taxon>
        <taxon>Pseudomonadati</taxon>
        <taxon>Pseudomonadota</taxon>
        <taxon>Gammaproteobacteria</taxon>
        <taxon>Lysobacterales</taxon>
        <taxon>Lysobacteraceae</taxon>
        <taxon>Pseudoluteimonas</taxon>
    </lineage>
</organism>
<reference evidence="7 8" key="1">
    <citation type="submission" date="2019-07" db="EMBL/GenBank/DDBJ databases">
        <title>Lysobacter weifangensis sp. nov., isolated from bensulfuron-methyl contaminated farmland soil.</title>
        <authorList>
            <person name="Zhao H."/>
        </authorList>
    </citation>
    <scope>NUCLEOTIDE SEQUENCE [LARGE SCALE GENOMIC DNA]</scope>
    <source>
        <strain evidence="7 8">CC-Bw-6</strain>
    </source>
</reference>
<dbReference type="Gene3D" id="3.30.70.270">
    <property type="match status" value="1"/>
</dbReference>
<evidence type="ECO:0000256" key="1">
    <source>
        <dbReference type="ARBA" id="ARBA00001946"/>
    </source>
</evidence>
<dbReference type="InterPro" id="IPR043128">
    <property type="entry name" value="Rev_trsase/Diguanyl_cyclase"/>
</dbReference>
<evidence type="ECO:0000256" key="3">
    <source>
        <dbReference type="ARBA" id="ARBA00034247"/>
    </source>
</evidence>
<feature type="domain" description="GGDEF" evidence="6">
    <location>
        <begin position="414"/>
        <end position="544"/>
    </location>
</feature>
<dbReference type="Proteomes" id="UP000315891">
    <property type="component" value="Chromosome"/>
</dbReference>
<dbReference type="InterPro" id="IPR029787">
    <property type="entry name" value="Nucleotide_cyclase"/>
</dbReference>
<comment type="catalytic activity">
    <reaction evidence="3">
        <text>2 GTP = 3',3'-c-di-GMP + 2 diphosphate</text>
        <dbReference type="Rhea" id="RHEA:24898"/>
        <dbReference type="ChEBI" id="CHEBI:33019"/>
        <dbReference type="ChEBI" id="CHEBI:37565"/>
        <dbReference type="ChEBI" id="CHEBI:58805"/>
        <dbReference type="EC" id="2.7.7.65"/>
    </reaction>
</comment>
<evidence type="ECO:0000256" key="4">
    <source>
        <dbReference type="SAM" id="Phobius"/>
    </source>
</evidence>
<dbReference type="GO" id="GO:0005886">
    <property type="term" value="C:plasma membrane"/>
    <property type="evidence" value="ECO:0007669"/>
    <property type="project" value="TreeGrafter"/>
</dbReference>
<dbReference type="FunFam" id="3.30.70.270:FF:000001">
    <property type="entry name" value="Diguanylate cyclase domain protein"/>
    <property type="match status" value="1"/>
</dbReference>
<keyword evidence="8" id="KW-1185">Reference proteome</keyword>
<dbReference type="InterPro" id="IPR011623">
    <property type="entry name" value="7TMR_DISM_rcpt_extracell_dom1"/>
</dbReference>
<evidence type="ECO:0000313" key="7">
    <source>
        <dbReference type="EMBL" id="QDQ73856.1"/>
    </source>
</evidence>
<keyword evidence="4" id="KW-1133">Transmembrane helix</keyword>
<sequence length="544" mass="59482">MRRTWILLLLSCAWSAVAPAMARDSGIAHVTAVPDSVSTAKPPAVANAQVATSPTLAQVRLAMPAGGGWWRLDPAVSGPDRLLLVYHPYSARVSVRLPPDYRVQARTIFETDLDPAWSRRALAFPLKAPGPVFIGIDGARYPLQVAIRDVREHTAEDRGHTRVLFTSIGVLVGVCLVALVFWLVLRDRIYLWYAACMASQMLYLLCSNGEAYAMPGLRLLGRFAAPGVWFVATLSTIIGVNFLLVFAELRTRVPRLSRLLMLVGAWLPLLLLALLVSPWPANKDWFPGIGNLLLLLANIVAIAALALAWRRGGRHAGQMLLAWVPLVVMSTARAVQLSIGAPLSPWLEYGLPLVLACTAVVLMLGLADRMQAFRSERDRARQDAQHDPLSGAYNRVGIMQRLQHAVAEARAESRQLAVLFLDIDHFKQINDTHGHALGDACIRQLSWLVQEDLMPGESFGRLGGEEFMLVLPGVNGRHARDAAERLRRKVEGRSVVLDGVRVGMTVSIGSVEYVAPETPDALVKRADAAMYAAKEAGRNRVVAA</sequence>
<feature type="transmembrane region" description="Helical" evidence="4">
    <location>
        <begin position="259"/>
        <end position="279"/>
    </location>
</feature>
<name>A0A516V5Q8_9GAMM</name>
<evidence type="ECO:0000256" key="2">
    <source>
        <dbReference type="ARBA" id="ARBA00012528"/>
    </source>
</evidence>
<dbReference type="InterPro" id="IPR050469">
    <property type="entry name" value="Diguanylate_Cyclase"/>
</dbReference>
<dbReference type="SUPFAM" id="SSF55073">
    <property type="entry name" value="Nucleotide cyclase"/>
    <property type="match status" value="1"/>
</dbReference>
<dbReference type="NCBIfam" id="TIGR00254">
    <property type="entry name" value="GGDEF"/>
    <property type="match status" value="1"/>
</dbReference>
<dbReference type="PANTHER" id="PTHR45138:SF9">
    <property type="entry name" value="DIGUANYLATE CYCLASE DGCM-RELATED"/>
    <property type="match status" value="1"/>
</dbReference>
<feature type="transmembrane region" description="Helical" evidence="4">
    <location>
        <begin position="191"/>
        <end position="214"/>
    </location>
</feature>
<feature type="transmembrane region" description="Helical" evidence="4">
    <location>
        <begin position="285"/>
        <end position="308"/>
    </location>
</feature>
<protein>
    <recommendedName>
        <fullName evidence="2">diguanylate cyclase</fullName>
        <ecNumber evidence="2">2.7.7.65</ecNumber>
    </recommendedName>
</protein>
<feature type="chain" id="PRO_5021953817" description="diguanylate cyclase" evidence="5">
    <location>
        <begin position="23"/>
        <end position="544"/>
    </location>
</feature>
<dbReference type="GO" id="GO:0043709">
    <property type="term" value="P:cell adhesion involved in single-species biofilm formation"/>
    <property type="evidence" value="ECO:0007669"/>
    <property type="project" value="TreeGrafter"/>
</dbReference>
<keyword evidence="5" id="KW-0732">Signal</keyword>
<dbReference type="OrthoDB" id="9803824at2"/>
<dbReference type="GO" id="GO:0052621">
    <property type="term" value="F:diguanylate cyclase activity"/>
    <property type="evidence" value="ECO:0007669"/>
    <property type="project" value="UniProtKB-EC"/>
</dbReference>
<feature type="transmembrane region" description="Helical" evidence="4">
    <location>
        <begin position="320"/>
        <end position="343"/>
    </location>
</feature>